<keyword evidence="3 7" id="KW-0812">Transmembrane</keyword>
<evidence type="ECO:0000313" key="9">
    <source>
        <dbReference type="Proteomes" id="UP000186817"/>
    </source>
</evidence>
<feature type="transmembrane region" description="Helical" evidence="7">
    <location>
        <begin position="75"/>
        <end position="95"/>
    </location>
</feature>
<dbReference type="InterPro" id="IPR000425">
    <property type="entry name" value="MIP"/>
</dbReference>
<feature type="transmembrane region" description="Helical" evidence="7">
    <location>
        <begin position="44"/>
        <end position="63"/>
    </location>
</feature>
<keyword evidence="8" id="KW-0223">Dioxygenase</keyword>
<dbReference type="GO" id="GO:0051213">
    <property type="term" value="F:dioxygenase activity"/>
    <property type="evidence" value="ECO:0007669"/>
    <property type="project" value="UniProtKB-KW"/>
</dbReference>
<keyword evidence="9" id="KW-1185">Reference proteome</keyword>
<comment type="cofactor">
    <cofactor evidence="1">
        <name>Fe cation</name>
        <dbReference type="ChEBI" id="CHEBI:24875"/>
    </cofactor>
</comment>
<dbReference type="SUPFAM" id="SSF81338">
    <property type="entry name" value="Aquaporin-like"/>
    <property type="match status" value="1"/>
</dbReference>
<reference evidence="8 9" key="1">
    <citation type="submission" date="2016-02" db="EMBL/GenBank/DDBJ databases">
        <title>Genome analysis of coral dinoflagellate symbionts highlights evolutionary adaptations to a symbiotic lifestyle.</title>
        <authorList>
            <person name="Aranda M."/>
            <person name="Li Y."/>
            <person name="Liew Y.J."/>
            <person name="Baumgarten S."/>
            <person name="Simakov O."/>
            <person name="Wilson M."/>
            <person name="Piel J."/>
            <person name="Ashoor H."/>
            <person name="Bougouffa S."/>
            <person name="Bajic V.B."/>
            <person name="Ryu T."/>
            <person name="Ravasi T."/>
            <person name="Bayer T."/>
            <person name="Micklem G."/>
            <person name="Kim H."/>
            <person name="Bhak J."/>
            <person name="Lajeunesse T.C."/>
            <person name="Voolstra C.R."/>
        </authorList>
    </citation>
    <scope>NUCLEOTIDE SEQUENCE [LARGE SCALE GENOMIC DNA]</scope>
    <source>
        <strain evidence="8 9">CCMP2467</strain>
    </source>
</reference>
<organism evidence="8 9">
    <name type="scientific">Symbiodinium microadriaticum</name>
    <name type="common">Dinoflagellate</name>
    <name type="synonym">Zooxanthella microadriatica</name>
    <dbReference type="NCBI Taxonomy" id="2951"/>
    <lineage>
        <taxon>Eukaryota</taxon>
        <taxon>Sar</taxon>
        <taxon>Alveolata</taxon>
        <taxon>Dinophyceae</taxon>
        <taxon>Suessiales</taxon>
        <taxon>Symbiodiniaceae</taxon>
        <taxon>Symbiodinium</taxon>
    </lineage>
</organism>
<evidence type="ECO:0000256" key="1">
    <source>
        <dbReference type="ARBA" id="ARBA00001962"/>
    </source>
</evidence>
<sequence>MLCQLFGGLLAGITSAFFQMNSAMAKMSIVLQPGKKYQVGQACAAELLFTMILAYVVLTVATTDTPAEWKTKQNAYFGLAIGACVTVGGFASSAISGGELNPAVSLGIYMGNVVNPGHAGVGLFSNFVLFALSEVLGGAMAAWVFRLTHGGSAAAEAGGATKADAEAPDSPSEKELKAPKPPRHLLRRRVVTTTSSEVLESGRQRELQSRGLVVATRPWRFHDWPMPEKWRESRQERALAEELNSAGLSVGSYTCSYPCEVSLTRWLDFLSTLRPEAKEEIHHFAAGLRTAGQEVYLQFRDRVVFVVGEASGPSPAKRLRLLDPLKGRLPLALCLARDGFVASAGALGANEAAKALASLDQHAARVLGPGAQAEDLQGEQRFKIHLLYPWAARLVTHPSLLEAVRAGLGTENVLVWFSEVNAKGPLSSLHAAPHQDFIFASLAPNDAVLTAWLALTDAATEMGGLFFRRHSHLHGQLPHCVDDKAENLIGFHCCDAEFLAGAQEDEDAVPVELGAGEASLHTFRTLHWSGPNLTNERRVGLAIRYVRADVGRNRKLPCRESAMLACGSYDPAFGAFDLEPPPSCDAGPKEREVHADALARERENYSDLDTSDPGILDHLRLHHGLDLRMLPAVTLSSTSTASIQIPEAAPGMKRLGDKDAPTQSPTRRRARCW</sequence>
<dbReference type="GO" id="GO:0015267">
    <property type="term" value="F:channel activity"/>
    <property type="evidence" value="ECO:0007669"/>
    <property type="project" value="InterPro"/>
</dbReference>
<dbReference type="Pfam" id="PF00230">
    <property type="entry name" value="MIP"/>
    <property type="match status" value="1"/>
</dbReference>
<dbReference type="SUPFAM" id="SSF51197">
    <property type="entry name" value="Clavaminate synthase-like"/>
    <property type="match status" value="1"/>
</dbReference>
<feature type="region of interest" description="Disordered" evidence="6">
    <location>
        <begin position="646"/>
        <end position="673"/>
    </location>
</feature>
<evidence type="ECO:0000256" key="2">
    <source>
        <dbReference type="ARBA" id="ARBA00004141"/>
    </source>
</evidence>
<dbReference type="OrthoDB" id="445253at2759"/>
<keyword evidence="5 7" id="KW-0472">Membrane</keyword>
<evidence type="ECO:0000256" key="5">
    <source>
        <dbReference type="ARBA" id="ARBA00023136"/>
    </source>
</evidence>
<dbReference type="Pfam" id="PF05721">
    <property type="entry name" value="PhyH"/>
    <property type="match status" value="1"/>
</dbReference>
<dbReference type="EMBL" id="LSRX01001309">
    <property type="protein sequence ID" value="OLP81127.1"/>
    <property type="molecule type" value="Genomic_DNA"/>
</dbReference>
<dbReference type="Proteomes" id="UP000186817">
    <property type="component" value="Unassembled WGS sequence"/>
</dbReference>
<dbReference type="InterPro" id="IPR023271">
    <property type="entry name" value="Aquaporin-like"/>
</dbReference>
<feature type="region of interest" description="Disordered" evidence="6">
    <location>
        <begin position="158"/>
        <end position="182"/>
    </location>
</feature>
<dbReference type="AlphaFoldDB" id="A0A1Q9CE66"/>
<evidence type="ECO:0000313" key="8">
    <source>
        <dbReference type="EMBL" id="OLP81127.1"/>
    </source>
</evidence>
<evidence type="ECO:0000256" key="3">
    <source>
        <dbReference type="ARBA" id="ARBA00022692"/>
    </source>
</evidence>
<keyword evidence="8" id="KW-0560">Oxidoreductase</keyword>
<dbReference type="PRINTS" id="PR00783">
    <property type="entry name" value="MINTRINSICP"/>
</dbReference>
<name>A0A1Q9CE66_SYMMI</name>
<comment type="subcellular location">
    <subcellularLocation>
        <location evidence="2">Membrane</location>
        <topology evidence="2">Multi-pass membrane protein</topology>
    </subcellularLocation>
</comment>
<dbReference type="PANTHER" id="PTHR20883:SF52">
    <property type="entry name" value="ALPHA-KETOGLUTARATE-DEPENDENT HYPOPHOSPHITE DIOXYGENASE-LIKE GENE A2 [PROVISIONAL]-RELATED"/>
    <property type="match status" value="1"/>
</dbReference>
<accession>A0A1Q9CE66</accession>
<keyword evidence="4 7" id="KW-1133">Transmembrane helix</keyword>
<evidence type="ECO:0000256" key="4">
    <source>
        <dbReference type="ARBA" id="ARBA00022989"/>
    </source>
</evidence>
<dbReference type="PANTHER" id="PTHR20883">
    <property type="entry name" value="PHYTANOYL-COA DIOXYGENASE DOMAIN CONTAINING 1"/>
    <property type="match status" value="1"/>
</dbReference>
<evidence type="ECO:0000256" key="7">
    <source>
        <dbReference type="SAM" id="Phobius"/>
    </source>
</evidence>
<proteinExistence type="predicted"/>
<protein>
    <submittedName>
        <fullName evidence="8">Putative alpha-ketoglutarate-dependent hypophosphite dioxygenase</fullName>
    </submittedName>
</protein>
<dbReference type="Gene3D" id="2.60.120.620">
    <property type="entry name" value="q2cbj1_9rhob like domain"/>
    <property type="match status" value="1"/>
</dbReference>
<gene>
    <name evidence="8" type="primary">htxA</name>
    <name evidence="8" type="ORF">AK812_SmicGene38368</name>
</gene>
<dbReference type="Gene3D" id="1.20.1080.10">
    <property type="entry name" value="Glycerol uptake facilitator protein"/>
    <property type="match status" value="1"/>
</dbReference>
<comment type="caution">
    <text evidence="8">The sequence shown here is derived from an EMBL/GenBank/DDBJ whole genome shotgun (WGS) entry which is preliminary data.</text>
</comment>
<dbReference type="InterPro" id="IPR008775">
    <property type="entry name" value="Phytyl_CoA_dOase-like"/>
</dbReference>
<evidence type="ECO:0000256" key="6">
    <source>
        <dbReference type="SAM" id="MobiDB-lite"/>
    </source>
</evidence>
<dbReference type="GO" id="GO:0016020">
    <property type="term" value="C:membrane"/>
    <property type="evidence" value="ECO:0007669"/>
    <property type="project" value="UniProtKB-SubCell"/>
</dbReference>